<protein>
    <submittedName>
        <fullName evidence="1">Uncharacterized protein</fullName>
    </submittedName>
</protein>
<evidence type="ECO:0000313" key="1">
    <source>
        <dbReference type="EMBL" id="KKN17539.1"/>
    </source>
</evidence>
<gene>
    <name evidence="1" type="ORF">LCGC14_0964640</name>
</gene>
<name>A0A0F9NHW2_9ZZZZ</name>
<proteinExistence type="predicted"/>
<accession>A0A0F9NHW2</accession>
<dbReference type="AlphaFoldDB" id="A0A0F9NHW2"/>
<comment type="caution">
    <text evidence="1">The sequence shown here is derived from an EMBL/GenBank/DDBJ whole genome shotgun (WGS) entry which is preliminary data.</text>
</comment>
<dbReference type="EMBL" id="LAZR01003509">
    <property type="protein sequence ID" value="KKN17539.1"/>
    <property type="molecule type" value="Genomic_DNA"/>
</dbReference>
<organism evidence="1">
    <name type="scientific">marine sediment metagenome</name>
    <dbReference type="NCBI Taxonomy" id="412755"/>
    <lineage>
        <taxon>unclassified sequences</taxon>
        <taxon>metagenomes</taxon>
        <taxon>ecological metagenomes</taxon>
    </lineage>
</organism>
<reference evidence="1" key="1">
    <citation type="journal article" date="2015" name="Nature">
        <title>Complex archaea that bridge the gap between prokaryotes and eukaryotes.</title>
        <authorList>
            <person name="Spang A."/>
            <person name="Saw J.H."/>
            <person name="Jorgensen S.L."/>
            <person name="Zaremba-Niedzwiedzka K."/>
            <person name="Martijn J."/>
            <person name="Lind A.E."/>
            <person name="van Eijk R."/>
            <person name="Schleper C."/>
            <person name="Guy L."/>
            <person name="Ettema T.J."/>
        </authorList>
    </citation>
    <scope>NUCLEOTIDE SEQUENCE</scope>
</reference>
<sequence length="182" mass="21268">MKDQEKHNQLKREILTHYGGGKLACVRCGFSDIRALSIDHIDGGGSYQRRKSRSTGTFYNWLKKNHLPKGYQTLCMNDQFIKRFENNEHGVSRLVRLQRKEEEHQEQLKNPLPITTKTLKRYIKDKMPARFQLADVYKKLNLPDYKQVSVRNVVMKMTMVGELKPLGNGFYEKIIPVIVNQS</sequence>